<organism evidence="2 3">
    <name type="scientific">Chryseosolibacter indicus</name>
    <dbReference type="NCBI Taxonomy" id="2782351"/>
    <lineage>
        <taxon>Bacteria</taxon>
        <taxon>Pseudomonadati</taxon>
        <taxon>Bacteroidota</taxon>
        <taxon>Cytophagia</taxon>
        <taxon>Cytophagales</taxon>
        <taxon>Chryseotaleaceae</taxon>
        <taxon>Chryseosolibacter</taxon>
    </lineage>
</organism>
<dbReference type="Proteomes" id="UP000772618">
    <property type="component" value="Unassembled WGS sequence"/>
</dbReference>
<sequence length="471" mass="52955">MKYNLLKLVFLLCFILPLGSVSYAQVEGTMPFMSSLPQVTYYNPAFKPEYKFSIGLPFSSVFMQYSNNGFSYNDVVMKEGDTRVADLDKLNSSLREKNYINTNLSAELLRVSLKANARLYLTFNVSSKVYNRLMLPKDFFGIIKGTNQYVNSTATLSPKVETTSYVEIGAGAAYTVNKDLTVGARFKLLKGIANATTQRAAFNLSMSEEYAMTITGDADIRTSGIHNFEDSDIDYEVEDNWRDFTSNNGFAVDLGATYKVNDKLTVGLSLLDLGAIKWKNDLYGYSLDPLKAQYTFEGLDLDRLFNDDDGDDDYEGQLSDSLEAKFDFEEGRIGSYRTPLPAKMYITGTYKLKKTLTAGALIFAERFRGRLMTGFTASLNKEFGRRVATSLSYTITNNSFNNIGAGLSLNFAPIQIYFVGDNLLRAPFMLMADKNLNGYVNSLQYFTFRTGINFVFGRDKVQEKQPYPKNK</sequence>
<accession>A0ABS5VM04</accession>
<dbReference type="EMBL" id="JAHESD010000006">
    <property type="protein sequence ID" value="MBT1702493.1"/>
    <property type="molecule type" value="Genomic_DNA"/>
</dbReference>
<dbReference type="RefSeq" id="WP_254152462.1">
    <property type="nucleotide sequence ID" value="NZ_JAHESD010000006.1"/>
</dbReference>
<feature type="domain" description="DUF5723" evidence="1">
    <location>
        <begin position="44"/>
        <end position="421"/>
    </location>
</feature>
<dbReference type="Pfam" id="PF18990">
    <property type="entry name" value="DUF5723"/>
    <property type="match status" value="1"/>
</dbReference>
<evidence type="ECO:0000313" key="3">
    <source>
        <dbReference type="Proteomes" id="UP000772618"/>
    </source>
</evidence>
<keyword evidence="3" id="KW-1185">Reference proteome</keyword>
<dbReference type="InterPro" id="IPR043781">
    <property type="entry name" value="DUF5723"/>
</dbReference>
<name>A0ABS5VM04_9BACT</name>
<protein>
    <recommendedName>
        <fullName evidence="1">DUF5723 domain-containing protein</fullName>
    </recommendedName>
</protein>
<comment type="caution">
    <text evidence="2">The sequence shown here is derived from an EMBL/GenBank/DDBJ whole genome shotgun (WGS) entry which is preliminary data.</text>
</comment>
<evidence type="ECO:0000259" key="1">
    <source>
        <dbReference type="Pfam" id="PF18990"/>
    </source>
</evidence>
<dbReference type="Gene3D" id="2.40.160.60">
    <property type="entry name" value="Outer membrane protein transport protein (OMPP1/FadL/TodX)"/>
    <property type="match status" value="1"/>
</dbReference>
<evidence type="ECO:0000313" key="2">
    <source>
        <dbReference type="EMBL" id="MBT1702493.1"/>
    </source>
</evidence>
<reference evidence="2 3" key="1">
    <citation type="submission" date="2021-05" db="EMBL/GenBank/DDBJ databases">
        <title>A Polyphasic approach of four new species of the genus Ohtaekwangia: Ohtaekwangia histidinii sp. nov., Ohtaekwangia cretensis sp. nov., Ohtaekwangia indiensis sp. nov., Ohtaekwangia reichenbachii sp. nov. from diverse environment.</title>
        <authorList>
            <person name="Octaviana S."/>
        </authorList>
    </citation>
    <scope>NUCLEOTIDE SEQUENCE [LARGE SCALE GENOMIC DNA]</scope>
    <source>
        <strain evidence="2 3">PWU20</strain>
    </source>
</reference>
<proteinExistence type="predicted"/>
<gene>
    <name evidence="2" type="ORF">KK060_04330</name>
</gene>